<dbReference type="PANTHER" id="PTHR40370">
    <property type="entry name" value="EXPRESSED PROTEIN"/>
    <property type="match status" value="1"/>
</dbReference>
<dbReference type="EMBL" id="JACYCD010000048">
    <property type="protein sequence ID" value="KAF8709241.1"/>
    <property type="molecule type" value="Genomic_DNA"/>
</dbReference>
<dbReference type="AlphaFoldDB" id="A0A8H7HX42"/>
<feature type="domain" description="DUF3074" evidence="1">
    <location>
        <begin position="107"/>
        <end position="285"/>
    </location>
</feature>
<dbReference type="PANTHER" id="PTHR40370:SF1">
    <property type="entry name" value="DUF3074 DOMAIN-CONTAINING PROTEIN"/>
    <property type="match status" value="1"/>
</dbReference>
<dbReference type="Pfam" id="PF11274">
    <property type="entry name" value="DUF3074"/>
    <property type="match status" value="1"/>
</dbReference>
<dbReference type="OrthoDB" id="6423603at2759"/>
<comment type="caution">
    <text evidence="2">The sequence shown here is derived from an EMBL/GenBank/DDBJ whole genome shotgun (WGS) entry which is preliminary data.</text>
</comment>
<evidence type="ECO:0000313" key="2">
    <source>
        <dbReference type="EMBL" id="KAF8709241.1"/>
    </source>
</evidence>
<name>A0A8H7HX42_9AGAM</name>
<dbReference type="InterPro" id="IPR024500">
    <property type="entry name" value="DUF3074"/>
</dbReference>
<gene>
    <name evidence="2" type="ORF">RHS03_03336</name>
</gene>
<dbReference type="Proteomes" id="UP000602905">
    <property type="component" value="Unassembled WGS sequence"/>
</dbReference>
<protein>
    <recommendedName>
        <fullName evidence="1">DUF3074 domain-containing protein</fullName>
    </recommendedName>
</protein>
<organism evidence="2 3">
    <name type="scientific">Rhizoctonia solani</name>
    <dbReference type="NCBI Taxonomy" id="456999"/>
    <lineage>
        <taxon>Eukaryota</taxon>
        <taxon>Fungi</taxon>
        <taxon>Dikarya</taxon>
        <taxon>Basidiomycota</taxon>
        <taxon>Agaricomycotina</taxon>
        <taxon>Agaricomycetes</taxon>
        <taxon>Cantharellales</taxon>
        <taxon>Ceratobasidiaceae</taxon>
        <taxon>Rhizoctonia</taxon>
    </lineage>
</organism>
<feature type="non-terminal residue" evidence="2">
    <location>
        <position position="1"/>
    </location>
</feature>
<reference evidence="2" key="1">
    <citation type="submission" date="2020-09" db="EMBL/GenBank/DDBJ databases">
        <title>Comparative genome analyses of four rice-infecting Rhizoctonia solani isolates reveal extensive enrichment of homogalacturonan modification genes.</title>
        <authorList>
            <person name="Lee D.-Y."/>
            <person name="Jeon J."/>
            <person name="Kim K.-T."/>
            <person name="Cheong K."/>
            <person name="Song H."/>
            <person name="Choi G."/>
            <person name="Ko J."/>
            <person name="Opiyo S.O."/>
            <person name="Zuo S."/>
            <person name="Madhav S."/>
            <person name="Lee Y.-H."/>
            <person name="Wang G.-L."/>
        </authorList>
    </citation>
    <scope>NUCLEOTIDE SEQUENCE</scope>
    <source>
        <strain evidence="2">AG1-IA WGL</strain>
    </source>
</reference>
<accession>A0A8H7HX42</accession>
<evidence type="ECO:0000259" key="1">
    <source>
        <dbReference type="Pfam" id="PF11274"/>
    </source>
</evidence>
<proteinExistence type="predicted"/>
<evidence type="ECO:0000313" key="3">
    <source>
        <dbReference type="Proteomes" id="UP000602905"/>
    </source>
</evidence>
<sequence length="293" mass="32136">MPTGFRAWYPVTGEAIEGLAINYVAVLAIALHQQLYLACNNQVGTSVMSTYLKLEATSIKNLPDVQAVLAEAKALIEDTHSWPEGKTHHGVISFLTRRERAIHSRFTSTHGPEDGTFDDFWNCLGINHSLNEKEYVPEVKSATPLGSCDGFEGSSNNMIPINPYHLLSANHPAWTMGYSFTPPVSDRVFTVLIACILEEQPGKQGFVISLPLDVSADQDLKEKEPRGVRGHYVSVERVKEIDGITPLVPSMATRSSPGGLIPTFLSEPAMPSKISEDVPHVVEWIKARRASSS</sequence>